<keyword evidence="8" id="KW-1185">Reference proteome</keyword>
<dbReference type="InterPro" id="IPR039439">
    <property type="entry name" value="SH3b1_dom"/>
</dbReference>
<evidence type="ECO:0000256" key="4">
    <source>
        <dbReference type="ARBA" id="ARBA00022807"/>
    </source>
</evidence>
<proteinExistence type="inferred from homology"/>
<feature type="signal peptide" evidence="5">
    <location>
        <begin position="1"/>
        <end position="24"/>
    </location>
</feature>
<dbReference type="GO" id="GO:0008234">
    <property type="term" value="F:cysteine-type peptidase activity"/>
    <property type="evidence" value="ECO:0007669"/>
    <property type="project" value="UniProtKB-KW"/>
</dbReference>
<name>A0A2K1PY91_9GAMM</name>
<reference evidence="7 8" key="1">
    <citation type="submission" date="2017-08" db="EMBL/GenBank/DDBJ databases">
        <title>Lysobacter sylvestris genome.</title>
        <authorList>
            <person name="Zhang D.-C."/>
            <person name="Albuquerque L."/>
            <person name="Franca L."/>
            <person name="Froufe H.J.C."/>
            <person name="Barroso C."/>
            <person name="Egas C."/>
            <person name="Da Costa M."/>
            <person name="Margesin R."/>
        </authorList>
    </citation>
    <scope>NUCLEOTIDE SEQUENCE [LARGE SCALE GENOMIC DNA]</scope>
    <source>
        <strain evidence="7 8">AM20-91</strain>
    </source>
</reference>
<dbReference type="Proteomes" id="UP000236220">
    <property type="component" value="Unassembled WGS sequence"/>
</dbReference>
<keyword evidence="3" id="KW-0378">Hydrolase</keyword>
<keyword evidence="2" id="KW-0645">Protease</keyword>
<dbReference type="InterPro" id="IPR027017">
    <property type="entry name" value="P60_peptidase_YkfC"/>
</dbReference>
<evidence type="ECO:0000256" key="3">
    <source>
        <dbReference type="ARBA" id="ARBA00022801"/>
    </source>
</evidence>
<evidence type="ECO:0000256" key="2">
    <source>
        <dbReference type="ARBA" id="ARBA00022670"/>
    </source>
</evidence>
<evidence type="ECO:0000313" key="7">
    <source>
        <dbReference type="EMBL" id="PNS07751.1"/>
    </source>
</evidence>
<dbReference type="EMBL" id="NPZB01000002">
    <property type="protein sequence ID" value="PNS07751.1"/>
    <property type="molecule type" value="Genomic_DNA"/>
</dbReference>
<dbReference type="SUPFAM" id="SSF54001">
    <property type="entry name" value="Cysteine proteinases"/>
    <property type="match status" value="1"/>
</dbReference>
<evidence type="ECO:0000313" key="8">
    <source>
        <dbReference type="Proteomes" id="UP000236220"/>
    </source>
</evidence>
<comment type="caution">
    <text evidence="7">The sequence shown here is derived from an EMBL/GenBank/DDBJ whole genome shotgun (WGS) entry which is preliminary data.</text>
</comment>
<dbReference type="InterPro" id="IPR051794">
    <property type="entry name" value="PG_Endopeptidase_C40"/>
</dbReference>
<accession>A0A2K1PY91</accession>
<dbReference type="GO" id="GO:0006508">
    <property type="term" value="P:proteolysis"/>
    <property type="evidence" value="ECO:0007669"/>
    <property type="project" value="UniProtKB-KW"/>
</dbReference>
<dbReference type="Gene3D" id="3.90.1720.10">
    <property type="entry name" value="endopeptidase domain like (from Nostoc punctiforme)"/>
    <property type="match status" value="1"/>
</dbReference>
<dbReference type="OrthoDB" id="9808890at2"/>
<keyword evidence="4" id="KW-0788">Thiol protease</keyword>
<comment type="similarity">
    <text evidence="1">Belongs to the peptidase C40 family.</text>
</comment>
<dbReference type="PANTHER" id="PTHR47359:SF3">
    <property type="entry name" value="NLP_P60 DOMAIN-CONTAINING PROTEIN-RELATED"/>
    <property type="match status" value="1"/>
</dbReference>
<feature type="chain" id="PRO_5014368087" evidence="5">
    <location>
        <begin position="25"/>
        <end position="454"/>
    </location>
</feature>
<dbReference type="PROSITE" id="PS51935">
    <property type="entry name" value="NLPC_P60"/>
    <property type="match status" value="1"/>
</dbReference>
<organism evidence="7 8">
    <name type="scientific">Solilutibacter silvestris</name>
    <dbReference type="NCBI Taxonomy" id="1645665"/>
    <lineage>
        <taxon>Bacteria</taxon>
        <taxon>Pseudomonadati</taxon>
        <taxon>Pseudomonadota</taxon>
        <taxon>Gammaproteobacteria</taxon>
        <taxon>Lysobacterales</taxon>
        <taxon>Lysobacteraceae</taxon>
        <taxon>Solilutibacter</taxon>
    </lineage>
</organism>
<dbReference type="RefSeq" id="WP_103075419.1">
    <property type="nucleotide sequence ID" value="NZ_NPZB01000002.1"/>
</dbReference>
<keyword evidence="5" id="KW-0732">Signal</keyword>
<sequence length="454" mass="49407">MRNRHLIAGLFAAMLVAYATPAPAPTPAVSQAVAATAPRNGSAGLQVPGIAPEQLHADYWLARSAAADRIRLDVAQVAALDAEQFQRDPTFNRLDAFPDTLDGTRIRALIEQLAKRPSALLAKNGNAITSAQIDGWMADRALDNIPAQVKTRWAIVTRRADLRTFPTDTRVFRNAQGIRERIDRFQESALFPGTPVAVLHASRDGEWLFVVSPTYKAWMRREPLAYASRAEVLAFARDATQRVIAPNLVVDGRQLDMSTPVALDANGKAILPVRGNDGGLAQRTVTLPTGSSVNGALPYSERNLLTQAFRLLGEPYGWGHADGTRDCSGFVSDVYRSVGVQLARNTGDQRDSPVLQTQRFDGHSTRAQRLAALAQAQVGDLIFIPGHVMMVIGHLDGRTFVIHDTPGVRISDANGKPQSYPLDGVSVTPLEPLRADAQRDFIDIMLALQHVMPK</sequence>
<dbReference type="Pfam" id="PF12913">
    <property type="entry name" value="SH3_6"/>
    <property type="match status" value="1"/>
</dbReference>
<dbReference type="PANTHER" id="PTHR47359">
    <property type="entry name" value="PEPTIDOGLYCAN DL-ENDOPEPTIDASE CWLO"/>
    <property type="match status" value="1"/>
</dbReference>
<gene>
    <name evidence="7" type="ORF">Lysil_1927</name>
</gene>
<dbReference type="AlphaFoldDB" id="A0A2K1PY91"/>
<evidence type="ECO:0000259" key="6">
    <source>
        <dbReference type="PROSITE" id="PS51935"/>
    </source>
</evidence>
<evidence type="ECO:0000256" key="1">
    <source>
        <dbReference type="ARBA" id="ARBA00007074"/>
    </source>
</evidence>
<evidence type="ECO:0000256" key="5">
    <source>
        <dbReference type="SAM" id="SignalP"/>
    </source>
</evidence>
<feature type="domain" description="NlpC/P60" evidence="6">
    <location>
        <begin position="298"/>
        <end position="442"/>
    </location>
</feature>
<dbReference type="InterPro" id="IPR038765">
    <property type="entry name" value="Papain-like_cys_pep_sf"/>
</dbReference>
<dbReference type="Pfam" id="PF00877">
    <property type="entry name" value="NLPC_P60"/>
    <property type="match status" value="1"/>
</dbReference>
<dbReference type="PIRSF" id="PIRSF019015">
    <property type="entry name" value="P60_peptidase_YkfC"/>
    <property type="match status" value="1"/>
</dbReference>
<dbReference type="InterPro" id="IPR000064">
    <property type="entry name" value="NLP_P60_dom"/>
</dbReference>
<protein>
    <submittedName>
        <fullName evidence="7">SH3b1-type SH3 domain-containing protein</fullName>
    </submittedName>
</protein>